<dbReference type="EMBL" id="OZ021737">
    <property type="protein sequence ID" value="CAK9316447.1"/>
    <property type="molecule type" value="Genomic_DNA"/>
</dbReference>
<dbReference type="Proteomes" id="UP001642487">
    <property type="component" value="Chromosome 3"/>
</dbReference>
<reference evidence="1 2" key="1">
    <citation type="submission" date="2024-03" db="EMBL/GenBank/DDBJ databases">
        <authorList>
            <person name="Gkanogiannis A."/>
            <person name="Becerra Lopez-Lavalle L."/>
        </authorList>
    </citation>
    <scope>NUCLEOTIDE SEQUENCE [LARGE SCALE GENOMIC DNA]</scope>
</reference>
<evidence type="ECO:0000313" key="1">
    <source>
        <dbReference type="EMBL" id="CAK9316447.1"/>
    </source>
</evidence>
<protein>
    <submittedName>
        <fullName evidence="1">Uncharacterized protein</fullName>
    </submittedName>
</protein>
<evidence type="ECO:0000313" key="2">
    <source>
        <dbReference type="Proteomes" id="UP001642487"/>
    </source>
</evidence>
<gene>
    <name evidence="1" type="ORF">CITCOLO1_LOCUS8308</name>
</gene>
<keyword evidence="2" id="KW-1185">Reference proteome</keyword>
<accession>A0ABP0YCN8</accession>
<name>A0ABP0YCN8_9ROSI</name>
<proteinExistence type="predicted"/>
<organism evidence="1 2">
    <name type="scientific">Citrullus colocynthis</name>
    <name type="common">colocynth</name>
    <dbReference type="NCBI Taxonomy" id="252529"/>
    <lineage>
        <taxon>Eukaryota</taxon>
        <taxon>Viridiplantae</taxon>
        <taxon>Streptophyta</taxon>
        <taxon>Embryophyta</taxon>
        <taxon>Tracheophyta</taxon>
        <taxon>Spermatophyta</taxon>
        <taxon>Magnoliopsida</taxon>
        <taxon>eudicotyledons</taxon>
        <taxon>Gunneridae</taxon>
        <taxon>Pentapetalae</taxon>
        <taxon>rosids</taxon>
        <taxon>fabids</taxon>
        <taxon>Cucurbitales</taxon>
        <taxon>Cucurbitaceae</taxon>
        <taxon>Benincaseae</taxon>
        <taxon>Citrullus</taxon>
    </lineage>
</organism>
<sequence length="103" mass="11115">MFLTSSTDLVNGPWAGLAFALNLRPNPRWPYTHVTTLALEAIVFSSTLKPPAFSTGQAHVTAQNYHPPCSTASLLPLLAVDCFTLPTAYVVLASLFDAKILQL</sequence>